<dbReference type="Pfam" id="PF07776">
    <property type="entry name" value="zf-AD"/>
    <property type="match status" value="1"/>
</dbReference>
<dbReference type="GO" id="GO:0008270">
    <property type="term" value="F:zinc ion binding"/>
    <property type="evidence" value="ECO:0007669"/>
    <property type="project" value="UniProtKB-KW"/>
</dbReference>
<feature type="domain" description="C2H2-type" evidence="11">
    <location>
        <begin position="304"/>
        <end position="327"/>
    </location>
</feature>
<dbReference type="GO" id="GO:0005694">
    <property type="term" value="C:chromosome"/>
    <property type="evidence" value="ECO:0007669"/>
    <property type="project" value="UniProtKB-ARBA"/>
</dbReference>
<dbReference type="Proteomes" id="UP000030742">
    <property type="component" value="Unassembled WGS sequence"/>
</dbReference>
<dbReference type="GO" id="GO:0045893">
    <property type="term" value="P:positive regulation of DNA-templated transcription"/>
    <property type="evidence" value="ECO:0007669"/>
    <property type="project" value="UniProtKB-ARBA"/>
</dbReference>
<keyword evidence="2" id="KW-0677">Repeat</keyword>
<dbReference type="InterPro" id="IPR013087">
    <property type="entry name" value="Znf_C2H2_type"/>
</dbReference>
<evidence type="ECO:0000259" key="13">
    <source>
        <dbReference type="PROSITE" id="PS51915"/>
    </source>
</evidence>
<comment type="caution">
    <text evidence="8">Lacks conserved residue(s) required for the propagation of feature annotation.</text>
</comment>
<protein>
    <submittedName>
        <fullName evidence="14">Uncharacterized protein</fullName>
    </submittedName>
</protein>
<gene>
    <name evidence="14" type="ORF">D910_10649</name>
</gene>
<evidence type="ECO:0000256" key="3">
    <source>
        <dbReference type="ARBA" id="ARBA00022771"/>
    </source>
</evidence>
<dbReference type="InterPro" id="IPR001878">
    <property type="entry name" value="Znf_CCHC"/>
</dbReference>
<evidence type="ECO:0000256" key="5">
    <source>
        <dbReference type="ARBA" id="ARBA00022884"/>
    </source>
</evidence>
<evidence type="ECO:0000256" key="9">
    <source>
        <dbReference type="SAM" id="MobiDB-lite"/>
    </source>
</evidence>
<dbReference type="SMART" id="SM00360">
    <property type="entry name" value="RRM"/>
    <property type="match status" value="1"/>
</dbReference>
<evidence type="ECO:0000259" key="12">
    <source>
        <dbReference type="PROSITE" id="PS50158"/>
    </source>
</evidence>
<feature type="domain" description="C2H2-type" evidence="11">
    <location>
        <begin position="141"/>
        <end position="164"/>
    </location>
</feature>
<dbReference type="SUPFAM" id="SSF54928">
    <property type="entry name" value="RNA-binding domain, RBD"/>
    <property type="match status" value="1"/>
</dbReference>
<dbReference type="Gene3D" id="3.30.70.330">
    <property type="match status" value="1"/>
</dbReference>
<sequence>MLFEDKTELVKKIEALSAVVIEETEELPKHICEECVQNINNYYNFRKVIINTDLDLRTRLNTLKATKYTFKPRSKMKHCEIVTDFFEDSVDIKPEEDMEFAEDDIKIVDHDLEKSIDANDSEYMPKQDLDMLKDLATKRIFKCRQCKKIFDSKFKLYNHRRTEHQTPGVCNICGAVVRADNLSKHIKLHSETPVTCKECGKTVKNSESLRSHKLLHSENSFTCEICGRNFKLKGEHTRHLRRHGDPDFRKVACSLCGKKVHELKKHMLTHTGQRPYSCENCQKGFTSRYALKIHKRQHTNERPYICNHCGNGFPQKVSLLTHLKSKHCITSAVTRRFCFWGNVLVIAKINKPLTTSGKASFSSYCQSIQGAKMASPAKSRSRSRSVSSASKKSRSRSASSSLSRSRSRSRSGSSERDGYRLHIADIGDDVRKTDLEKVFAPYGEIKEVWLTNSTPCFGFAVFKDKKDAAVALKACDGAEVCGCRIRVTYARPRTRGQGRRYYSNNMRCYQCGYNGHFYRDCPEITGGSDNRKDRAMDHTLLITEGKGEATVATVKKITVAEAGDLLSDLAEDRRMSLVEGGDLKVVAGDTATRFSPYHLPKFISAGLIKEHYYFAITCLHCTSPKEALFDRRPCPVAASIPQSQLLPYRAADLLSPVALELQEPEEWGRNEWL</sequence>
<dbReference type="GO" id="GO:0003723">
    <property type="term" value="F:RNA binding"/>
    <property type="evidence" value="ECO:0007669"/>
    <property type="project" value="UniProtKB-UniRule"/>
</dbReference>
<dbReference type="PROSITE" id="PS50157">
    <property type="entry name" value="ZINC_FINGER_C2H2_2"/>
    <property type="match status" value="5"/>
</dbReference>
<feature type="region of interest" description="Disordered" evidence="9">
    <location>
        <begin position="373"/>
        <end position="416"/>
    </location>
</feature>
<dbReference type="PROSITE" id="PS50158">
    <property type="entry name" value="ZF_CCHC"/>
    <property type="match status" value="1"/>
</dbReference>
<evidence type="ECO:0000313" key="14">
    <source>
        <dbReference type="EMBL" id="ERL93357.1"/>
    </source>
</evidence>
<dbReference type="GO" id="GO:0043565">
    <property type="term" value="F:sequence-specific DNA binding"/>
    <property type="evidence" value="ECO:0007669"/>
    <property type="project" value="UniProtKB-ARBA"/>
</dbReference>
<dbReference type="PANTHER" id="PTHR24379:SF121">
    <property type="entry name" value="C2H2-TYPE DOMAIN-CONTAINING PROTEIN"/>
    <property type="match status" value="1"/>
</dbReference>
<proteinExistence type="predicted"/>
<dbReference type="AlphaFoldDB" id="U4UJT3"/>
<evidence type="ECO:0000256" key="1">
    <source>
        <dbReference type="ARBA" id="ARBA00022723"/>
    </source>
</evidence>
<evidence type="ECO:0000313" key="15">
    <source>
        <dbReference type="Proteomes" id="UP000030742"/>
    </source>
</evidence>
<dbReference type="SUPFAM" id="SSF57667">
    <property type="entry name" value="beta-beta-alpha zinc fingers"/>
    <property type="match status" value="3"/>
</dbReference>
<dbReference type="PROSITE" id="PS50102">
    <property type="entry name" value="RRM"/>
    <property type="match status" value="1"/>
</dbReference>
<name>U4UJT3_DENPD</name>
<dbReference type="EMBL" id="KB632354">
    <property type="protein sequence ID" value="ERL93357.1"/>
    <property type="molecule type" value="Genomic_DNA"/>
</dbReference>
<organism evidence="14 15">
    <name type="scientific">Dendroctonus ponderosae</name>
    <name type="common">Mountain pine beetle</name>
    <dbReference type="NCBI Taxonomy" id="77166"/>
    <lineage>
        <taxon>Eukaryota</taxon>
        <taxon>Metazoa</taxon>
        <taxon>Ecdysozoa</taxon>
        <taxon>Arthropoda</taxon>
        <taxon>Hexapoda</taxon>
        <taxon>Insecta</taxon>
        <taxon>Pterygota</taxon>
        <taxon>Neoptera</taxon>
        <taxon>Endopterygota</taxon>
        <taxon>Coleoptera</taxon>
        <taxon>Polyphaga</taxon>
        <taxon>Cucujiformia</taxon>
        <taxon>Curculionidae</taxon>
        <taxon>Scolytinae</taxon>
        <taxon>Dendroctonus</taxon>
    </lineage>
</organism>
<accession>U4UJT3</accession>
<feature type="compositionally biased region" description="Low complexity" evidence="9">
    <location>
        <begin position="384"/>
        <end position="404"/>
    </location>
</feature>
<feature type="domain" description="RRM" evidence="10">
    <location>
        <begin position="419"/>
        <end position="492"/>
    </location>
</feature>
<dbReference type="SMART" id="SM00355">
    <property type="entry name" value="ZnF_C2H2"/>
    <property type="match status" value="7"/>
</dbReference>
<dbReference type="Pfam" id="PF00096">
    <property type="entry name" value="zf-C2H2"/>
    <property type="match status" value="3"/>
</dbReference>
<keyword evidence="3 6" id="KW-0863">Zinc-finger</keyword>
<feature type="domain" description="C2H2-type" evidence="11">
    <location>
        <begin position="194"/>
        <end position="221"/>
    </location>
</feature>
<dbReference type="InterPro" id="IPR036236">
    <property type="entry name" value="Znf_C2H2_sf"/>
</dbReference>
<dbReference type="Gene3D" id="3.30.160.60">
    <property type="entry name" value="Classic Zinc Finger"/>
    <property type="match status" value="5"/>
</dbReference>
<keyword evidence="1" id="KW-0479">Metal-binding</keyword>
<dbReference type="InterPro" id="IPR035979">
    <property type="entry name" value="RBD_domain_sf"/>
</dbReference>
<evidence type="ECO:0000256" key="4">
    <source>
        <dbReference type="ARBA" id="ARBA00022833"/>
    </source>
</evidence>
<dbReference type="InterPro" id="IPR012934">
    <property type="entry name" value="Znf_AD"/>
</dbReference>
<dbReference type="PANTHER" id="PTHR24379">
    <property type="entry name" value="KRAB AND ZINC FINGER DOMAIN-CONTAINING"/>
    <property type="match status" value="1"/>
</dbReference>
<dbReference type="InterPro" id="IPR000504">
    <property type="entry name" value="RRM_dom"/>
</dbReference>
<evidence type="ECO:0000256" key="8">
    <source>
        <dbReference type="PROSITE-ProRule" id="PRU01263"/>
    </source>
</evidence>
<dbReference type="Gene3D" id="3.40.1800.20">
    <property type="match status" value="1"/>
</dbReference>
<evidence type="ECO:0000256" key="7">
    <source>
        <dbReference type="PROSITE-ProRule" id="PRU00176"/>
    </source>
</evidence>
<reference evidence="14 15" key="1">
    <citation type="journal article" date="2013" name="Genome Biol.">
        <title>Draft genome of the mountain pine beetle, Dendroctonus ponderosae Hopkins, a major forest pest.</title>
        <authorList>
            <person name="Keeling C.I."/>
            <person name="Yuen M.M."/>
            <person name="Liao N.Y."/>
            <person name="Docking T.R."/>
            <person name="Chan S.K."/>
            <person name="Taylor G.A."/>
            <person name="Palmquist D.L."/>
            <person name="Jackman S.D."/>
            <person name="Nguyen A."/>
            <person name="Li M."/>
            <person name="Henderson H."/>
            <person name="Janes J.K."/>
            <person name="Zhao Y."/>
            <person name="Pandoh P."/>
            <person name="Moore R."/>
            <person name="Sperling F.A."/>
            <person name="Huber D.P."/>
            <person name="Birol I."/>
            <person name="Jones S.J."/>
            <person name="Bohlmann J."/>
        </authorList>
    </citation>
    <scope>NUCLEOTIDE SEQUENCE</scope>
</reference>
<evidence type="ECO:0000256" key="6">
    <source>
        <dbReference type="PROSITE-ProRule" id="PRU00042"/>
    </source>
</evidence>
<dbReference type="PROSITE" id="PS00028">
    <property type="entry name" value="ZINC_FINGER_C2H2_1"/>
    <property type="match status" value="4"/>
</dbReference>
<feature type="domain" description="CCHC-type" evidence="12">
    <location>
        <begin position="507"/>
        <end position="523"/>
    </location>
</feature>
<dbReference type="GO" id="GO:0005634">
    <property type="term" value="C:nucleus"/>
    <property type="evidence" value="ECO:0007669"/>
    <property type="project" value="InterPro"/>
</dbReference>
<feature type="domain" description="C2H2-type" evidence="11">
    <location>
        <begin position="276"/>
        <end position="303"/>
    </location>
</feature>
<feature type="domain" description="ZAD" evidence="13">
    <location>
        <begin position="1"/>
        <end position="59"/>
    </location>
</feature>
<dbReference type="SUPFAM" id="SSF57716">
    <property type="entry name" value="Glucocorticoid receptor-like (DNA-binding domain)"/>
    <property type="match status" value="1"/>
</dbReference>
<dbReference type="PROSITE" id="PS51915">
    <property type="entry name" value="ZAD"/>
    <property type="match status" value="1"/>
</dbReference>
<feature type="domain" description="C2H2-type" evidence="11">
    <location>
        <begin position="221"/>
        <end position="243"/>
    </location>
</feature>
<keyword evidence="4" id="KW-0862">Zinc</keyword>
<dbReference type="InterPro" id="IPR012677">
    <property type="entry name" value="Nucleotide-bd_a/b_plait_sf"/>
</dbReference>
<feature type="non-terminal residue" evidence="14">
    <location>
        <position position="673"/>
    </location>
</feature>
<dbReference type="Pfam" id="PF00076">
    <property type="entry name" value="RRM_1"/>
    <property type="match status" value="1"/>
</dbReference>
<keyword evidence="5 7" id="KW-0694">RNA-binding</keyword>
<evidence type="ECO:0000259" key="11">
    <source>
        <dbReference type="PROSITE" id="PS50157"/>
    </source>
</evidence>
<dbReference type="FunFam" id="3.30.160.60:FF:000110">
    <property type="entry name" value="Zinc finger protein-like"/>
    <property type="match status" value="1"/>
</dbReference>
<dbReference type="OrthoDB" id="5970at2759"/>
<evidence type="ECO:0000259" key="10">
    <source>
        <dbReference type="PROSITE" id="PS50102"/>
    </source>
</evidence>
<evidence type="ECO:0000256" key="2">
    <source>
        <dbReference type="ARBA" id="ARBA00022737"/>
    </source>
</evidence>
<dbReference type="Gene3D" id="4.10.60.10">
    <property type="entry name" value="Zinc finger, CCHC-type"/>
    <property type="match status" value="1"/>
</dbReference>
<dbReference type="FunFam" id="3.30.160.60:FF:001732">
    <property type="entry name" value="Zgc:162936"/>
    <property type="match status" value="1"/>
</dbReference>